<dbReference type="Proteomes" id="UP000541535">
    <property type="component" value="Unassembled WGS sequence"/>
</dbReference>
<reference evidence="3 4" key="1">
    <citation type="submission" date="2020-08" db="EMBL/GenBank/DDBJ databases">
        <title>Genomic Encyclopedia of Type Strains, Phase III (KMG-III): the genomes of soil and plant-associated and newly described type strains.</title>
        <authorList>
            <person name="Whitman W."/>
        </authorList>
    </citation>
    <scope>NUCLEOTIDE SEQUENCE [LARGE SCALE GENOMIC DNA]</scope>
    <source>
        <strain evidence="3 4">CECT 8897</strain>
    </source>
</reference>
<organism evidence="3 4">
    <name type="scientific">Pseudoduganella violacea</name>
    <dbReference type="NCBI Taxonomy" id="1715466"/>
    <lineage>
        <taxon>Bacteria</taxon>
        <taxon>Pseudomonadati</taxon>
        <taxon>Pseudomonadota</taxon>
        <taxon>Betaproteobacteria</taxon>
        <taxon>Burkholderiales</taxon>
        <taxon>Oxalobacteraceae</taxon>
        <taxon>Telluria group</taxon>
        <taxon>Pseudoduganella</taxon>
    </lineage>
</organism>
<dbReference type="AlphaFoldDB" id="A0A7W5FWC4"/>
<gene>
    <name evidence="3" type="ORF">FHS03_004778</name>
</gene>
<comment type="caution">
    <text evidence="3">The sequence shown here is derived from an EMBL/GenBank/DDBJ whole genome shotgun (WGS) entry which is preliminary data.</text>
</comment>
<feature type="domain" description="Peptidoglycan binding-like" evidence="2">
    <location>
        <begin position="53"/>
        <end position="106"/>
    </location>
</feature>
<feature type="region of interest" description="Disordered" evidence="1">
    <location>
        <begin position="1"/>
        <end position="42"/>
    </location>
</feature>
<evidence type="ECO:0000256" key="1">
    <source>
        <dbReference type="SAM" id="MobiDB-lite"/>
    </source>
</evidence>
<dbReference type="SUPFAM" id="SSF47090">
    <property type="entry name" value="PGBD-like"/>
    <property type="match status" value="1"/>
</dbReference>
<accession>A0A7W5FWC4</accession>
<dbReference type="Gene3D" id="1.10.101.10">
    <property type="entry name" value="PGBD-like superfamily/PGBD"/>
    <property type="match status" value="1"/>
</dbReference>
<name>A0A7W5FWC4_9BURK</name>
<sequence>MDPNQGGGTNGSQGAGAIKPQTHSPEATANGHAMPVQAGGEVPLSRSEKLHLQVFRVQLRLNSLGLFNGYISGKLDDETKQALKMFQSVKGFPETGLMTTETLNALGVSAVK</sequence>
<evidence type="ECO:0000313" key="4">
    <source>
        <dbReference type="Proteomes" id="UP000541535"/>
    </source>
</evidence>
<dbReference type="InterPro" id="IPR036365">
    <property type="entry name" value="PGBD-like_sf"/>
</dbReference>
<feature type="compositionally biased region" description="Gly residues" evidence="1">
    <location>
        <begin position="1"/>
        <end position="14"/>
    </location>
</feature>
<dbReference type="InterPro" id="IPR036366">
    <property type="entry name" value="PGBDSf"/>
</dbReference>
<dbReference type="EMBL" id="JACHXD010000019">
    <property type="protein sequence ID" value="MBB3121686.1"/>
    <property type="molecule type" value="Genomic_DNA"/>
</dbReference>
<dbReference type="Pfam" id="PF01471">
    <property type="entry name" value="PG_binding_1"/>
    <property type="match status" value="1"/>
</dbReference>
<dbReference type="InterPro" id="IPR002477">
    <property type="entry name" value="Peptidoglycan-bd-like"/>
</dbReference>
<keyword evidence="4" id="KW-1185">Reference proteome</keyword>
<evidence type="ECO:0000313" key="3">
    <source>
        <dbReference type="EMBL" id="MBB3121686.1"/>
    </source>
</evidence>
<proteinExistence type="predicted"/>
<protein>
    <submittedName>
        <fullName evidence="3">His-Xaa-Ser repeat protein HxsA</fullName>
    </submittedName>
</protein>
<evidence type="ECO:0000259" key="2">
    <source>
        <dbReference type="Pfam" id="PF01471"/>
    </source>
</evidence>